<evidence type="ECO:0000313" key="2">
    <source>
        <dbReference type="Proteomes" id="UP001589607"/>
    </source>
</evidence>
<gene>
    <name evidence="1" type="ORF">ACFFVF_14935</name>
</gene>
<proteinExistence type="predicted"/>
<dbReference type="EMBL" id="JBHMEY010000066">
    <property type="protein sequence ID" value="MFB9097811.1"/>
    <property type="molecule type" value="Genomic_DNA"/>
</dbReference>
<sequence>MKKYMVLCLCLFLTSCFEITERIRHNSDESGNYSLVVDFSKSWLKTRSAIWLEEVDGVSIPSEQDIKDKLANFRLLASKVDGVSGITTKYDFNNYIFTLKFNYKNIDALNSVLNSMNKQNALTHFSGSTTTIFERFAAYPIPKNLIKNDDKKEDLLDAKITSIYTFDKEVVKTGNPNSKISKNKHTVFLKHNVYNVLKNNTIMNNTIYF</sequence>
<name>A0ABV5GR46_9FLAO</name>
<evidence type="ECO:0000313" key="1">
    <source>
        <dbReference type="EMBL" id="MFB9097811.1"/>
    </source>
</evidence>
<dbReference type="RefSeq" id="WP_236458015.1">
    <property type="nucleotide sequence ID" value="NZ_CBCSGE010000008.1"/>
</dbReference>
<organism evidence="1 2">
    <name type="scientific">Flavobacterium jumunjinense</name>
    <dbReference type="NCBI Taxonomy" id="998845"/>
    <lineage>
        <taxon>Bacteria</taxon>
        <taxon>Pseudomonadati</taxon>
        <taxon>Bacteroidota</taxon>
        <taxon>Flavobacteriia</taxon>
        <taxon>Flavobacteriales</taxon>
        <taxon>Flavobacteriaceae</taxon>
        <taxon>Flavobacterium</taxon>
    </lineage>
</organism>
<accession>A0ABV5GR46</accession>
<evidence type="ECO:0008006" key="3">
    <source>
        <dbReference type="Google" id="ProtNLM"/>
    </source>
</evidence>
<keyword evidence="2" id="KW-1185">Reference proteome</keyword>
<reference evidence="1 2" key="1">
    <citation type="submission" date="2024-09" db="EMBL/GenBank/DDBJ databases">
        <authorList>
            <person name="Sun Q."/>
            <person name="Mori K."/>
        </authorList>
    </citation>
    <scope>NUCLEOTIDE SEQUENCE [LARGE SCALE GENOMIC DNA]</scope>
    <source>
        <strain evidence="1 2">CECT 7955</strain>
    </source>
</reference>
<dbReference type="Proteomes" id="UP001589607">
    <property type="component" value="Unassembled WGS sequence"/>
</dbReference>
<comment type="caution">
    <text evidence="1">The sequence shown here is derived from an EMBL/GenBank/DDBJ whole genome shotgun (WGS) entry which is preliminary data.</text>
</comment>
<protein>
    <recommendedName>
        <fullName evidence="3">Lipoprotein</fullName>
    </recommendedName>
</protein>
<dbReference type="PROSITE" id="PS51257">
    <property type="entry name" value="PROKAR_LIPOPROTEIN"/>
    <property type="match status" value="1"/>
</dbReference>